<name>A0ABV9DME3_9BACI</name>
<evidence type="ECO:0000313" key="1">
    <source>
        <dbReference type="EMBL" id="MFC4560056.1"/>
    </source>
</evidence>
<gene>
    <name evidence="1" type="ORF">ACFO3D_18005</name>
</gene>
<proteinExistence type="predicted"/>
<keyword evidence="2" id="KW-1185">Reference proteome</keyword>
<dbReference type="Pfam" id="PF08892">
    <property type="entry name" value="YqcI_YcgG"/>
    <property type="match status" value="1"/>
</dbReference>
<evidence type="ECO:0000313" key="2">
    <source>
        <dbReference type="Proteomes" id="UP001595989"/>
    </source>
</evidence>
<dbReference type="PANTHER" id="PTHR40045:SF1">
    <property type="entry name" value="YQCI_YCGG FAMILY PROTEIN"/>
    <property type="match status" value="1"/>
</dbReference>
<sequence length="243" mass="28876">MQGLYKDTLDNRHQLDHWEKKILDQFVKKVTDKNKPFPCIPATIGVSLNQMRFGFVGGPKEQSTVEELAGLLRQYTDIARELGKYTSLIIFYKPLDEKNYTVEEYEELFWQQLNGLAAVDESDWPADIPYNPSEPLWEFCFTGERYFMYCASPAHVKRRSRHFQTMMLAITPRWAFKEFFESIPHADKIKKKIRKRLGNYDVVPIHPSLKVYGKNDNFEWEQYFLRDDHTSLKECPFHKFRDT</sequence>
<dbReference type="EMBL" id="JBHSFU010000015">
    <property type="protein sequence ID" value="MFC4560056.1"/>
    <property type="molecule type" value="Genomic_DNA"/>
</dbReference>
<accession>A0ABV9DME3</accession>
<dbReference type="RefSeq" id="WP_390299950.1">
    <property type="nucleotide sequence ID" value="NZ_JBHSFU010000015.1"/>
</dbReference>
<dbReference type="Proteomes" id="UP001595989">
    <property type="component" value="Unassembled WGS sequence"/>
</dbReference>
<reference evidence="2" key="1">
    <citation type="journal article" date="2019" name="Int. J. Syst. Evol. Microbiol.">
        <title>The Global Catalogue of Microorganisms (GCM) 10K type strain sequencing project: providing services to taxonomists for standard genome sequencing and annotation.</title>
        <authorList>
            <consortium name="The Broad Institute Genomics Platform"/>
            <consortium name="The Broad Institute Genome Sequencing Center for Infectious Disease"/>
            <person name="Wu L."/>
            <person name="Ma J."/>
        </authorList>
    </citation>
    <scope>NUCLEOTIDE SEQUENCE [LARGE SCALE GENOMIC DNA]</scope>
    <source>
        <strain evidence="2">CGMCC 4.7426</strain>
    </source>
</reference>
<protein>
    <submittedName>
        <fullName evidence="1">YqcI/YcgG family protein</fullName>
    </submittedName>
</protein>
<organism evidence="1 2">
    <name type="scientific">Virgibacillus kekensis</name>
    <dbReference type="NCBI Taxonomy" id="202261"/>
    <lineage>
        <taxon>Bacteria</taxon>
        <taxon>Bacillati</taxon>
        <taxon>Bacillota</taxon>
        <taxon>Bacilli</taxon>
        <taxon>Bacillales</taxon>
        <taxon>Bacillaceae</taxon>
        <taxon>Virgibacillus</taxon>
    </lineage>
</organism>
<comment type="caution">
    <text evidence="1">The sequence shown here is derived from an EMBL/GenBank/DDBJ whole genome shotgun (WGS) entry which is preliminary data.</text>
</comment>
<dbReference type="InterPro" id="IPR014988">
    <property type="entry name" value="Uncharacterised_YqcI/YcgG"/>
</dbReference>
<dbReference type="PANTHER" id="PTHR40045">
    <property type="entry name" value="YCGG FAMILY PROTEIN"/>
    <property type="match status" value="1"/>
</dbReference>